<proteinExistence type="predicted"/>
<dbReference type="PATRIC" id="fig|158500.4.peg.4462"/>
<feature type="domain" description="DUF2726" evidence="1">
    <location>
        <begin position="34"/>
        <end position="127"/>
    </location>
</feature>
<gene>
    <name evidence="2" type="ORF">BV97_04391</name>
</gene>
<sequence length="170" mass="18509">MDETKIGMLILLVVGLGLLKALAGLNTAPKPVSKPFLTKREAAMLIALERALPHCRIHAQVAMGALLKAPTNPLRKSRHSDRNAFSQKIVDFVAQDRVTGAILALIEVDDYSHNAARDRARDAMTSHAGYQTVRIGRSVQPRFEEVHQAVSSLLMPPFSANSKGGHNGNR</sequence>
<dbReference type="eggNOG" id="ENOG50339F3">
    <property type="taxonomic scope" value="Bacteria"/>
</dbReference>
<dbReference type="InterPro" id="IPR024402">
    <property type="entry name" value="DUF2726"/>
</dbReference>
<accession>A0A031JQ03</accession>
<dbReference type="EMBL" id="JFYZ01000032">
    <property type="protein sequence ID" value="EZP77822.1"/>
    <property type="molecule type" value="Genomic_DNA"/>
</dbReference>
<comment type="caution">
    <text evidence="2">The sequence shown here is derived from an EMBL/GenBank/DDBJ whole genome shotgun (WGS) entry which is preliminary data.</text>
</comment>
<protein>
    <recommendedName>
        <fullName evidence="1">DUF2726 domain-containing protein</fullName>
    </recommendedName>
</protein>
<evidence type="ECO:0000313" key="2">
    <source>
        <dbReference type="EMBL" id="EZP77822.1"/>
    </source>
</evidence>
<dbReference type="RefSeq" id="WP_081799161.1">
    <property type="nucleotide sequence ID" value="NZ_JFYZ01000032.1"/>
</dbReference>
<dbReference type="Pfam" id="PF10881">
    <property type="entry name" value="DUF2726"/>
    <property type="match status" value="1"/>
</dbReference>
<evidence type="ECO:0000313" key="3">
    <source>
        <dbReference type="Proteomes" id="UP000024329"/>
    </source>
</evidence>
<name>A0A031JQ03_9SPHN</name>
<evidence type="ECO:0000259" key="1">
    <source>
        <dbReference type="Pfam" id="PF10881"/>
    </source>
</evidence>
<dbReference type="Proteomes" id="UP000024329">
    <property type="component" value="Unassembled WGS sequence"/>
</dbReference>
<reference evidence="2 3" key="1">
    <citation type="submission" date="2014-03" db="EMBL/GenBank/DDBJ databases">
        <title>Whole genome sequence of Novosphingobium resinovorum KF1.</title>
        <authorList>
            <person name="Gan H.M."/>
            <person name="Gan H.Y."/>
            <person name="Chew T.H."/>
            <person name="Savka M.A."/>
        </authorList>
    </citation>
    <scope>NUCLEOTIDE SEQUENCE [LARGE SCALE GENOMIC DNA]</scope>
    <source>
        <strain evidence="2 3">KF1</strain>
    </source>
</reference>
<dbReference type="AlphaFoldDB" id="A0A031JQ03"/>
<organism evidence="2 3">
    <name type="scientific">Novosphingobium resinovorum</name>
    <dbReference type="NCBI Taxonomy" id="158500"/>
    <lineage>
        <taxon>Bacteria</taxon>
        <taxon>Pseudomonadati</taxon>
        <taxon>Pseudomonadota</taxon>
        <taxon>Alphaproteobacteria</taxon>
        <taxon>Sphingomonadales</taxon>
        <taxon>Sphingomonadaceae</taxon>
        <taxon>Novosphingobium</taxon>
    </lineage>
</organism>